<evidence type="ECO:0000256" key="1">
    <source>
        <dbReference type="PROSITE-ProRule" id="PRU00339"/>
    </source>
</evidence>
<evidence type="ECO:0000313" key="4">
    <source>
        <dbReference type="EMBL" id="CAH3030729.1"/>
    </source>
</evidence>
<dbReference type="InterPro" id="IPR019734">
    <property type="entry name" value="TPR_rpt"/>
</dbReference>
<feature type="repeat" description="TPR" evidence="1">
    <location>
        <begin position="337"/>
        <end position="370"/>
    </location>
</feature>
<evidence type="ECO:0000256" key="2">
    <source>
        <dbReference type="SAM" id="MobiDB-lite"/>
    </source>
</evidence>
<dbReference type="Pfam" id="PF13181">
    <property type="entry name" value="TPR_8"/>
    <property type="match status" value="1"/>
</dbReference>
<keyword evidence="5" id="KW-1185">Reference proteome</keyword>
<reference evidence="4 5" key="1">
    <citation type="submission" date="2022-05" db="EMBL/GenBank/DDBJ databases">
        <authorList>
            <consortium name="Genoscope - CEA"/>
            <person name="William W."/>
        </authorList>
    </citation>
    <scope>NUCLEOTIDE SEQUENCE [LARGE SCALE GENOMIC DNA]</scope>
</reference>
<evidence type="ECO:0000313" key="5">
    <source>
        <dbReference type="Proteomes" id="UP001159427"/>
    </source>
</evidence>
<dbReference type="Gene3D" id="1.25.40.10">
    <property type="entry name" value="Tetratricopeptide repeat domain"/>
    <property type="match status" value="2"/>
</dbReference>
<dbReference type="InterPro" id="IPR011990">
    <property type="entry name" value="TPR-like_helical_dom_sf"/>
</dbReference>
<feature type="region of interest" description="Disordered" evidence="2">
    <location>
        <begin position="644"/>
        <end position="729"/>
    </location>
</feature>
<organism evidence="4 5">
    <name type="scientific">Porites evermanni</name>
    <dbReference type="NCBI Taxonomy" id="104178"/>
    <lineage>
        <taxon>Eukaryota</taxon>
        <taxon>Metazoa</taxon>
        <taxon>Cnidaria</taxon>
        <taxon>Anthozoa</taxon>
        <taxon>Hexacorallia</taxon>
        <taxon>Scleractinia</taxon>
        <taxon>Fungiina</taxon>
        <taxon>Poritidae</taxon>
        <taxon>Porites</taxon>
    </lineage>
</organism>
<feature type="compositionally biased region" description="Basic and acidic residues" evidence="2">
    <location>
        <begin position="644"/>
        <end position="656"/>
    </location>
</feature>
<dbReference type="EMBL" id="CALNXI010000652">
    <property type="protein sequence ID" value="CAH3030729.1"/>
    <property type="molecule type" value="Genomic_DNA"/>
</dbReference>
<dbReference type="PROSITE" id="PS50005">
    <property type="entry name" value="TPR"/>
    <property type="match status" value="1"/>
</dbReference>
<dbReference type="PANTHER" id="PTHR10098">
    <property type="entry name" value="RAPSYN-RELATED"/>
    <property type="match status" value="1"/>
</dbReference>
<proteinExistence type="predicted"/>
<feature type="domain" description="CHAT" evidence="3">
    <location>
        <begin position="736"/>
        <end position="1022"/>
    </location>
</feature>
<name>A0ABN8MQY8_9CNID</name>
<feature type="compositionally biased region" description="Polar residues" evidence="2">
    <location>
        <begin position="679"/>
        <end position="701"/>
    </location>
</feature>
<accession>A0ABN8MQY8</accession>
<dbReference type="SMART" id="SM00028">
    <property type="entry name" value="TPR"/>
    <property type="match status" value="6"/>
</dbReference>
<sequence length="1031" mass="115712">MEYLVKKHQCPAIDGLLRLRDKLPCPEENVIEDFTEKMVKTKEFSFPCLFEIAQEYTNRSLPTAERLWDKLIVKAENTKPQKFMIMSQLFHVQVQTGPWNVAFETAKKMYDETMEYCKDQRKTIEADPLLTEELLFNASLNLGSIHRLRKELNTAEHFYKKAMESATLMKDLDREMLAKIHLALCLLDRGELKEAMENYFKELMISKSNMSNYTKTLFLQYYGNACRSAADWGRAKEYLREALHLAKQLKDAGLVSSCCGDLGNVFRSEGRYWDAEQLHGTHCNIALKRGDIHGLAIACGNIGFLKFYNPQEADASVVYQFIEYSLAGQLGDFARMGIAFNKIGKLYTTLGYYDPATELFQVALDTARKAGNVAGEGMAWGNLGNVYRALAQFEKAIECLNFMALLRLRFQTLESIRSQIGKEDQSKLSNFEKNQGDACNLLQMVLVAQKKYKEAFVFADASRGRALAEIVRNRLWGSISSLTDINCLREEFTTQSFQSLLQVSRKLSTALVMYSLVKEFDRTGAIFNWVYAWVLHPTGSLDFSKTPLQSGTDFKVEVNDEFIFKLRSSMAQQSQREELSQFMSCKNTLHLPLDGQQVQPRTNIQTDEVLESLRGLDLFPGFKCESKDNGNSFFYHPQWDCPADRKTDSETEKGRQDPLQSSCNNDLEGNHPGSDHTDLNSGETSQKSCTTQSETKAQKGQNVAAFLTRGNDDPPPTTQETRNDLNNDPVLAPWQPMLCQLYKILIAPIANVLPREDKKTRIIFIPQDFLLKVPFAALREDANHPYLMENYVISTSPSIHLLELSSAICKSSEDNASLELSLLAVGNPKMPFERYLQLPFAEREVHLISKIINSEASDVLTGEKATKRNVVAAMPKHKILHFATHAVVENADSHGDFSMPGFIVLAKSDSNCDGILKAEEVREMKLNAELVVLSCCETGLGKVTGDGILGLARAFLASGAACVITTLWKIDDQSASELMAAFYQEYKSSRDAASSLQRAMNILQSKDDTKSPQHWGAFSIVGTTGFGSGSG</sequence>
<comment type="caution">
    <text evidence="4">The sequence shown here is derived from an EMBL/GenBank/DDBJ whole genome shotgun (WGS) entry which is preliminary data.</text>
</comment>
<dbReference type="InterPro" id="IPR024983">
    <property type="entry name" value="CHAT_dom"/>
</dbReference>
<dbReference type="Pfam" id="PF12770">
    <property type="entry name" value="CHAT"/>
    <property type="match status" value="1"/>
</dbReference>
<protein>
    <recommendedName>
        <fullName evidence="3">CHAT domain-containing protein</fullName>
    </recommendedName>
</protein>
<keyword evidence="1" id="KW-0802">TPR repeat</keyword>
<dbReference type="SUPFAM" id="SSF48452">
    <property type="entry name" value="TPR-like"/>
    <property type="match status" value="2"/>
</dbReference>
<dbReference type="Proteomes" id="UP001159427">
    <property type="component" value="Unassembled WGS sequence"/>
</dbReference>
<feature type="compositionally biased region" description="Polar residues" evidence="2">
    <location>
        <begin position="658"/>
        <end position="667"/>
    </location>
</feature>
<dbReference type="PANTHER" id="PTHR10098:SF108">
    <property type="entry name" value="TETRATRICOPEPTIDE REPEAT PROTEIN 28"/>
    <property type="match status" value="1"/>
</dbReference>
<evidence type="ECO:0000259" key="3">
    <source>
        <dbReference type="Pfam" id="PF12770"/>
    </source>
</evidence>
<gene>
    <name evidence="4" type="ORF">PEVE_00038454</name>
</gene>